<reference evidence="12 13" key="1">
    <citation type="submission" date="2019-06" db="EMBL/GenBank/DDBJ databases">
        <title>Whole genome shotgun sequence of Paenarthrobacter aurescens NBRC 12136.</title>
        <authorList>
            <person name="Hosoyama A."/>
            <person name="Uohara A."/>
            <person name="Ohji S."/>
            <person name="Ichikawa N."/>
        </authorList>
    </citation>
    <scope>NUCLEOTIDE SEQUENCE [LARGE SCALE GENOMIC DNA]</scope>
    <source>
        <strain evidence="12 13">NBRC 12136</strain>
    </source>
</reference>
<evidence type="ECO:0000256" key="3">
    <source>
        <dbReference type="ARBA" id="ARBA00022692"/>
    </source>
</evidence>
<dbReference type="SUPFAM" id="SSF52540">
    <property type="entry name" value="P-loop containing nucleoside triphosphate hydrolases"/>
    <property type="match status" value="3"/>
</dbReference>
<evidence type="ECO:0000256" key="9">
    <source>
        <dbReference type="PROSITE-ProRule" id="PRU00289"/>
    </source>
</evidence>
<evidence type="ECO:0000256" key="2">
    <source>
        <dbReference type="ARBA" id="ARBA00022475"/>
    </source>
</evidence>
<evidence type="ECO:0000256" key="7">
    <source>
        <dbReference type="ARBA" id="ARBA00022989"/>
    </source>
</evidence>
<dbReference type="GO" id="GO:0005524">
    <property type="term" value="F:ATP binding"/>
    <property type="evidence" value="ECO:0007669"/>
    <property type="project" value="UniProtKB-UniRule"/>
</dbReference>
<dbReference type="Pfam" id="PF01580">
    <property type="entry name" value="FtsK_SpoIIIE"/>
    <property type="match status" value="2"/>
</dbReference>
<dbReference type="InterPro" id="IPR023836">
    <property type="entry name" value="EccCa-like_Actinobacteria"/>
</dbReference>
<keyword evidence="7 10" id="KW-1133">Transmembrane helix</keyword>
<keyword evidence="13" id="KW-1185">Reference proteome</keyword>
<evidence type="ECO:0000256" key="10">
    <source>
        <dbReference type="SAM" id="Phobius"/>
    </source>
</evidence>
<evidence type="ECO:0000259" key="11">
    <source>
        <dbReference type="PROSITE" id="PS50901"/>
    </source>
</evidence>
<dbReference type="OrthoDB" id="9807790at2"/>
<dbReference type="Proteomes" id="UP000317715">
    <property type="component" value="Unassembled WGS sequence"/>
</dbReference>
<keyword evidence="3 10" id="KW-0812">Transmembrane</keyword>
<dbReference type="Gene3D" id="3.40.50.300">
    <property type="entry name" value="P-loop containing nucleotide triphosphate hydrolases"/>
    <property type="match status" value="4"/>
</dbReference>
<keyword evidence="8 10" id="KW-0472">Membrane</keyword>
<feature type="domain" description="FtsK" evidence="11">
    <location>
        <begin position="825"/>
        <end position="1016"/>
    </location>
</feature>
<evidence type="ECO:0000256" key="4">
    <source>
        <dbReference type="ARBA" id="ARBA00022737"/>
    </source>
</evidence>
<evidence type="ECO:0000256" key="6">
    <source>
        <dbReference type="ARBA" id="ARBA00022840"/>
    </source>
</evidence>
<feature type="transmembrane region" description="Helical" evidence="10">
    <location>
        <begin position="39"/>
        <end position="58"/>
    </location>
</feature>
<feature type="domain" description="FtsK" evidence="11">
    <location>
        <begin position="456"/>
        <end position="660"/>
    </location>
</feature>
<accession>A0A4Y3NGX7</accession>
<dbReference type="NCBIfam" id="TIGR03925">
    <property type="entry name" value="T7SS_EccC_b"/>
    <property type="match status" value="1"/>
</dbReference>
<evidence type="ECO:0000256" key="8">
    <source>
        <dbReference type="ARBA" id="ARBA00023136"/>
    </source>
</evidence>
<dbReference type="PROSITE" id="PS50901">
    <property type="entry name" value="FTSK"/>
    <property type="match status" value="2"/>
</dbReference>
<keyword evidence="2" id="KW-1003">Cell membrane</keyword>
<comment type="caution">
    <text evidence="12">The sequence shown here is derived from an EMBL/GenBank/DDBJ whole genome shotgun (WGS) entry which is preliminary data.</text>
</comment>
<dbReference type="InterPro" id="IPR027417">
    <property type="entry name" value="P-loop_NTPase"/>
</dbReference>
<organism evidence="12 13">
    <name type="scientific">Paenarthrobacter aurescens</name>
    <name type="common">Arthrobacter aurescens</name>
    <dbReference type="NCBI Taxonomy" id="43663"/>
    <lineage>
        <taxon>Bacteria</taxon>
        <taxon>Bacillati</taxon>
        <taxon>Actinomycetota</taxon>
        <taxon>Actinomycetes</taxon>
        <taxon>Micrococcales</taxon>
        <taxon>Micrococcaceae</taxon>
        <taxon>Paenarthrobacter</taxon>
    </lineage>
</organism>
<dbReference type="SMART" id="SM00382">
    <property type="entry name" value="AAA"/>
    <property type="match status" value="2"/>
</dbReference>
<keyword evidence="4" id="KW-0677">Repeat</keyword>
<dbReference type="InterPro" id="IPR003593">
    <property type="entry name" value="AAA+_ATPase"/>
</dbReference>
<evidence type="ECO:0000256" key="1">
    <source>
        <dbReference type="ARBA" id="ARBA00004651"/>
    </source>
</evidence>
<protein>
    <submittedName>
        <fullName evidence="12">Type VII secretion protein EccC</fullName>
    </submittedName>
</protein>
<dbReference type="NCBIfam" id="TIGR03924">
    <property type="entry name" value="T7SS_EccC_a"/>
    <property type="match status" value="1"/>
</dbReference>
<dbReference type="GO" id="GO:0003677">
    <property type="term" value="F:DNA binding"/>
    <property type="evidence" value="ECO:0007669"/>
    <property type="project" value="InterPro"/>
</dbReference>
<gene>
    <name evidence="12" type="ORF">AAU01_38450</name>
</gene>
<feature type="binding site" evidence="9">
    <location>
        <begin position="843"/>
        <end position="850"/>
    </location>
    <ligand>
        <name>ATP</name>
        <dbReference type="ChEBI" id="CHEBI:30616"/>
    </ligand>
</feature>
<dbReference type="InterPro" id="IPR002543">
    <property type="entry name" value="FtsK_dom"/>
</dbReference>
<dbReference type="EMBL" id="BJMD01000035">
    <property type="protein sequence ID" value="GEB21090.1"/>
    <property type="molecule type" value="Genomic_DNA"/>
</dbReference>
<dbReference type="InterPro" id="IPR050206">
    <property type="entry name" value="FtsK/SpoIIIE/SftA"/>
</dbReference>
<evidence type="ECO:0000256" key="5">
    <source>
        <dbReference type="ARBA" id="ARBA00022741"/>
    </source>
</evidence>
<dbReference type="PANTHER" id="PTHR22683:SF1">
    <property type="entry name" value="TYPE VII SECRETION SYSTEM PROTEIN ESSC"/>
    <property type="match status" value="1"/>
</dbReference>
<evidence type="ECO:0000313" key="13">
    <source>
        <dbReference type="Proteomes" id="UP000317715"/>
    </source>
</evidence>
<dbReference type="GO" id="GO:0005886">
    <property type="term" value="C:plasma membrane"/>
    <property type="evidence" value="ECO:0007669"/>
    <property type="project" value="UniProtKB-SubCell"/>
</dbReference>
<sequence>MTTRIVHRPARTTLPEKTPEAALLDAPPQLAGGAGGMNLLALVPMLGAATSVTVMMLFRGSSLAGIGAIMMVATVLASVVLMFSQRGKATRQRAAKRRLYMDYLRRRRSDFESEEQRARSGANAAHPPVSRLVQSVVNHPHRLWERRRTSPDFLVTRFGTGSVPRRPITIQDSGDAVERPDAFMLSEAEQLRQRFGSNPDMPLTLPLAAVSDVSIVGDRETALIVCRGLLCQLSAAQSPEDVELAIVVGDDQLEDWEWTKWLPHLQERGTLRRAGSLAELAGLLEGSMGARLTAVNSAARNFQQVPADALPRLIIITDLPGQNAGALPGVPADLPLTKLAVTRIHVLAEQQQEPERVDLRLMVSPDALSMEATATGQTMQGVADGVSPVVAESVARALAPLRLSELSHEFGEHKSSRSYAEALGLSDYTAEAMLQSWKSQRGSDFLRVAIGEDEDGTPVHLDLKEPAQQGMGPHGLCVGATGSGKSELLRTIVLSLIATHSPEDLSMVLVDYKGGATFAPFEAAPHVSGLVTNLVSDASLVDRIYSSLAGEVKRRQELLKNGGDFAHINDYRSARSRTPDNPALAEPLPYLFVCIDEFGELLTARADFIDLLLSIGRIGRSIGIHLLLASQKVEQGMLRGLDTYLAYRIALHTNSESESRTIIDVPDAYHLPSTPGHGILKVDTTVFKRFRAAYVSGALPLAEDDAVDSVTESVPVQTFHLAEETVNGVPDPVLINSTMTRGVPVEGKRPSNQAESATILSAVVGFAAQQPRSTPPVWLPPLPVAVSLAGTGASLDLTSTGPRLGQPQYLSPAIGILDDPARQWQGPWHLDLTARGGNLAIIGAPQSGKSTALRTIAASLALSHGVEDVNIYAVDLLGNALAGLATLPHCSGAAGRGNRELLRRTIEEVQGLLNVRQSVFDHHKLDSLQGMRALRSRGGLGELACTDAFLLIDGFGSLTSEFPELEDSVHDIMTRGSTLGVHVLVSLRSWSEVRMSRQSLLGTRIELHLADPADSLDRRLATTLGANRPGRALTMDKTIGHFALPSLSPTPDRDNAGQELAELGGVLGQYSPLTAPPVRVLPALTRLSPDHSPGGGSIALGIREHDAGIENLDLLGTDRGAVVIGDPETGRTNLLRTAASQLMASHEPGQLAFAVFDPRQQLQDFIPDEYLGEYASNGQKAAQLAEFVAGQARDRLGDGSTAPVRSPKIVLLVDDYDILAATGNQPLRALASYLPSGADIGLFAMVTSRTTGSGMMMHDSFIASLRAAGAPVILFSGDRSEGVVANGERPVPLPAGRARILRTSRPPVTVQTFHHHHEVVHHEL</sequence>
<dbReference type="InterPro" id="IPR023837">
    <property type="entry name" value="EccCb-like_Actinobacteria"/>
</dbReference>
<dbReference type="GeneID" id="97299929"/>
<comment type="subcellular location">
    <subcellularLocation>
        <location evidence="1">Cell membrane</location>
        <topology evidence="1">Multi-pass membrane protein</topology>
    </subcellularLocation>
</comment>
<feature type="binding site" evidence="9">
    <location>
        <begin position="479"/>
        <end position="486"/>
    </location>
    <ligand>
        <name>ATP</name>
        <dbReference type="ChEBI" id="CHEBI:30616"/>
    </ligand>
</feature>
<dbReference type="PANTHER" id="PTHR22683">
    <property type="entry name" value="SPORULATION PROTEIN RELATED"/>
    <property type="match status" value="1"/>
</dbReference>
<feature type="transmembrane region" description="Helical" evidence="10">
    <location>
        <begin position="64"/>
        <end position="83"/>
    </location>
</feature>
<keyword evidence="5 9" id="KW-0547">Nucleotide-binding</keyword>
<name>A0A4Y3NGX7_PAEAU</name>
<dbReference type="RefSeq" id="WP_141286428.1">
    <property type="nucleotide sequence ID" value="NZ_BAAAWK010000001.1"/>
</dbReference>
<proteinExistence type="predicted"/>
<evidence type="ECO:0000313" key="12">
    <source>
        <dbReference type="EMBL" id="GEB21090.1"/>
    </source>
</evidence>
<keyword evidence="6 9" id="KW-0067">ATP-binding</keyword>